<dbReference type="Proteomes" id="UP000013827">
    <property type="component" value="Unassembled WGS sequence"/>
</dbReference>
<dbReference type="RefSeq" id="XP_005763537.1">
    <property type="nucleotide sequence ID" value="XM_005763480.1"/>
</dbReference>
<dbReference type="EnsemblProtists" id="EOD11108">
    <property type="protein sequence ID" value="EOD11108"/>
    <property type="gene ID" value="EMIHUDRAFT_214923"/>
</dbReference>
<protein>
    <recommendedName>
        <fullName evidence="4">Exostosin GT47 domain-containing protein</fullName>
    </recommendedName>
</protein>
<dbReference type="PaxDb" id="2903-EOD11108"/>
<name>A0A0D3IIM3_EMIH1</name>
<evidence type="ECO:0000256" key="1">
    <source>
        <dbReference type="SAM" id="MobiDB-lite"/>
    </source>
</evidence>
<dbReference type="GeneID" id="17257233"/>
<keyword evidence="3" id="KW-1185">Reference proteome</keyword>
<reference evidence="3" key="1">
    <citation type="journal article" date="2013" name="Nature">
        <title>Pan genome of the phytoplankton Emiliania underpins its global distribution.</title>
        <authorList>
            <person name="Read B.A."/>
            <person name="Kegel J."/>
            <person name="Klute M.J."/>
            <person name="Kuo A."/>
            <person name="Lefebvre S.C."/>
            <person name="Maumus F."/>
            <person name="Mayer C."/>
            <person name="Miller J."/>
            <person name="Monier A."/>
            <person name="Salamov A."/>
            <person name="Young J."/>
            <person name="Aguilar M."/>
            <person name="Claverie J.M."/>
            <person name="Frickenhaus S."/>
            <person name="Gonzalez K."/>
            <person name="Herman E.K."/>
            <person name="Lin Y.C."/>
            <person name="Napier J."/>
            <person name="Ogata H."/>
            <person name="Sarno A.F."/>
            <person name="Shmutz J."/>
            <person name="Schroeder D."/>
            <person name="de Vargas C."/>
            <person name="Verret F."/>
            <person name="von Dassow P."/>
            <person name="Valentin K."/>
            <person name="Van de Peer Y."/>
            <person name="Wheeler G."/>
            <person name="Dacks J.B."/>
            <person name="Delwiche C.F."/>
            <person name="Dyhrman S.T."/>
            <person name="Glockner G."/>
            <person name="John U."/>
            <person name="Richards T."/>
            <person name="Worden A.Z."/>
            <person name="Zhang X."/>
            <person name="Grigoriev I.V."/>
            <person name="Allen A.E."/>
            <person name="Bidle K."/>
            <person name="Borodovsky M."/>
            <person name="Bowler C."/>
            <person name="Brownlee C."/>
            <person name="Cock J.M."/>
            <person name="Elias M."/>
            <person name="Gladyshev V.N."/>
            <person name="Groth M."/>
            <person name="Guda C."/>
            <person name="Hadaegh A."/>
            <person name="Iglesias-Rodriguez M.D."/>
            <person name="Jenkins J."/>
            <person name="Jones B.M."/>
            <person name="Lawson T."/>
            <person name="Leese F."/>
            <person name="Lindquist E."/>
            <person name="Lobanov A."/>
            <person name="Lomsadze A."/>
            <person name="Malik S.B."/>
            <person name="Marsh M.E."/>
            <person name="Mackinder L."/>
            <person name="Mock T."/>
            <person name="Mueller-Roeber B."/>
            <person name="Pagarete A."/>
            <person name="Parker M."/>
            <person name="Probert I."/>
            <person name="Quesneville H."/>
            <person name="Raines C."/>
            <person name="Rensing S.A."/>
            <person name="Riano-Pachon D.M."/>
            <person name="Richier S."/>
            <person name="Rokitta S."/>
            <person name="Shiraiwa Y."/>
            <person name="Soanes D.M."/>
            <person name="van der Giezen M."/>
            <person name="Wahlund T.M."/>
            <person name="Williams B."/>
            <person name="Wilson W."/>
            <person name="Wolfe G."/>
            <person name="Wurch L.L."/>
        </authorList>
    </citation>
    <scope>NUCLEOTIDE SEQUENCE</scope>
</reference>
<proteinExistence type="predicted"/>
<accession>A0A0D3IIM3</accession>
<feature type="compositionally biased region" description="Gly residues" evidence="1">
    <location>
        <begin position="349"/>
        <end position="380"/>
    </location>
</feature>
<reference evidence="2" key="2">
    <citation type="submission" date="2024-10" db="UniProtKB">
        <authorList>
            <consortium name="EnsemblProtists"/>
        </authorList>
    </citation>
    <scope>IDENTIFICATION</scope>
</reference>
<dbReference type="KEGG" id="ehx:EMIHUDRAFT_214923"/>
<dbReference type="HOGENOM" id="CLU_526230_0_0_1"/>
<organism evidence="2 3">
    <name type="scientific">Emiliania huxleyi (strain CCMP1516)</name>
    <dbReference type="NCBI Taxonomy" id="280463"/>
    <lineage>
        <taxon>Eukaryota</taxon>
        <taxon>Haptista</taxon>
        <taxon>Haptophyta</taxon>
        <taxon>Prymnesiophyceae</taxon>
        <taxon>Isochrysidales</taxon>
        <taxon>Noelaerhabdaceae</taxon>
        <taxon>Emiliania</taxon>
    </lineage>
</organism>
<evidence type="ECO:0000313" key="3">
    <source>
        <dbReference type="Proteomes" id="UP000013827"/>
    </source>
</evidence>
<dbReference type="AlphaFoldDB" id="A0A0D3IIM3"/>
<feature type="region of interest" description="Disordered" evidence="1">
    <location>
        <begin position="349"/>
        <end position="394"/>
    </location>
</feature>
<evidence type="ECO:0000313" key="2">
    <source>
        <dbReference type="EnsemblProtists" id="EOD11108"/>
    </source>
</evidence>
<sequence length="518" mass="55597">MLGCLCSTSVAASGLFVSSPNRSPPSALQLLAPSPFADASLAENAKQGRNASRRQLYQRPRLFRERNLTRRQLSQIGGGCAAGLGSVSLVNQASYSPCIAGRSFGCSDRFGRLAVWVKSCRGSFRCADRNTTTLASIAKCIQGRSYGCDLAHDGQPMIWVHNCRGKFRCAGRKKNVDCGTWDKPEGSRCACDPVERLDVTRASFADFYPWLEEEVEQENASRFCFGNMDWQGNCNALPNAPGAPRDDQPSAFPCHLPYGYTQRLHGTMWSEMYLLELNRTAAGFPAASPRKYAGLDPQGRRGCWGCRANDSDPFCCSGRGRCAIGICLCDRGAFGIDCAHGGGELKRVGGGGQQASGGGGERVSGGGGDGEPAGKVGGGGERARSGGRNGAGTEQGGAGWLRIFVHDLPMESQEAMKGHLLHSAKFARAVHYDAAGADDLSKHLSVYPGASADPIYSAELRFLHQLLEDGATRTTDPYEADLFFVPIFGYYTHSGNMNAPTNAFDKARMQRAFPGCNY</sequence>
<dbReference type="STRING" id="2903.R1BMD4"/>
<evidence type="ECO:0008006" key="4">
    <source>
        <dbReference type="Google" id="ProtNLM"/>
    </source>
</evidence>